<reference evidence="3" key="1">
    <citation type="journal article" date="2019" name="Int. J. Syst. Evol. Microbiol.">
        <title>The Global Catalogue of Microorganisms (GCM) 10K type strain sequencing project: providing services to taxonomists for standard genome sequencing and annotation.</title>
        <authorList>
            <consortium name="The Broad Institute Genomics Platform"/>
            <consortium name="The Broad Institute Genome Sequencing Center for Infectious Disease"/>
            <person name="Wu L."/>
            <person name="Ma J."/>
        </authorList>
    </citation>
    <scope>NUCLEOTIDE SEQUENCE [LARGE SCALE GENOMIC DNA]</scope>
    <source>
        <strain evidence="3">CCUG 48884</strain>
    </source>
</reference>
<feature type="domain" description="Lcl C-terminal" evidence="1">
    <location>
        <begin position="76"/>
        <end position="219"/>
    </location>
</feature>
<dbReference type="PROSITE" id="PS51257">
    <property type="entry name" value="PROKAR_LIPOPROTEIN"/>
    <property type="match status" value="1"/>
</dbReference>
<dbReference type="PANTHER" id="PTHR35812">
    <property type="entry name" value="LIPOPROTEIN"/>
    <property type="match status" value="1"/>
</dbReference>
<evidence type="ECO:0000313" key="2">
    <source>
        <dbReference type="EMBL" id="MFD1263200.1"/>
    </source>
</evidence>
<keyword evidence="3" id="KW-1185">Reference proteome</keyword>
<accession>A0ABW3WD33</accession>
<gene>
    <name evidence="2" type="ORF">ACFQ4M_06350</name>
</gene>
<proteinExistence type="predicted"/>
<evidence type="ECO:0000313" key="3">
    <source>
        <dbReference type="Proteomes" id="UP001597158"/>
    </source>
</evidence>
<dbReference type="EMBL" id="JBHTMC010000010">
    <property type="protein sequence ID" value="MFD1263200.1"/>
    <property type="molecule type" value="Genomic_DNA"/>
</dbReference>
<dbReference type="PANTHER" id="PTHR35812:SF1">
    <property type="entry name" value="LIPOPROTEIN"/>
    <property type="match status" value="1"/>
</dbReference>
<name>A0ABW3WD33_9RHOO</name>
<dbReference type="RefSeq" id="WP_277833784.1">
    <property type="nucleotide sequence ID" value="NZ_JARQZE010000009.1"/>
</dbReference>
<evidence type="ECO:0000259" key="1">
    <source>
        <dbReference type="Pfam" id="PF07603"/>
    </source>
</evidence>
<dbReference type="Proteomes" id="UP001597158">
    <property type="component" value="Unassembled WGS sequence"/>
</dbReference>
<comment type="caution">
    <text evidence="2">The sequence shown here is derived from an EMBL/GenBank/DDBJ whole genome shotgun (WGS) entry which is preliminary data.</text>
</comment>
<dbReference type="InterPro" id="IPR011460">
    <property type="entry name" value="Lcl_C"/>
</dbReference>
<organism evidence="2 3">
    <name type="scientific">Thauera mechernichensis</name>
    <dbReference type="NCBI Taxonomy" id="82788"/>
    <lineage>
        <taxon>Bacteria</taxon>
        <taxon>Pseudomonadati</taxon>
        <taxon>Pseudomonadota</taxon>
        <taxon>Betaproteobacteria</taxon>
        <taxon>Rhodocyclales</taxon>
        <taxon>Zoogloeaceae</taxon>
        <taxon>Thauera</taxon>
    </lineage>
</organism>
<protein>
    <submittedName>
        <fullName evidence="2">DUF1566 domain-containing protein</fullName>
    </submittedName>
</protein>
<dbReference type="Pfam" id="PF07603">
    <property type="entry name" value="Lcl_C"/>
    <property type="match status" value="1"/>
</dbReference>
<sequence>MPLRNTVPQPFPLSRLALCVLAAGMLGGCEFKPPASEAPPAAVLSPEQEAARQAALEAQQVREQALLARYQIAGDGTVTDTETGLTWMQCSLGQSWSEGRCLGEAKLFSWTHALRAAEGFEFAGHADWRLPTQPELLTLVYCSTGRRNAVNAEGYGGSCAGDYSKPTLLTAAFPDTPAGNFWTSTPHDRYGYASWGVAFGSGATGVGTHTDYTHARLVRGTLRTSQ</sequence>